<sequence length="308" mass="33772">MRRFQNILVAVDLSQADRLVSDVLPLPTEEAIERALWLAKLNAGRLHFFSSLDVSPAVQRLIEDSDQGVDPVLGAARETLQRAVERAGSMGLAATMEVRFGKSWLEIIREVLRNNHDLVVAGTRHLGAMSGRLIGSTGIKLLRKCPCPVWITQPQPARDIKSILVAHDLTGVGDRAMELGCSMAQLHGARLHVLHGLDVRELETVLSGRVLENAAAERRTRATRHLEDCLAHYEFVQPPQLHVVDCEPSAAVMTLVERHRIELLVMGTIARSGIAGIFIGNTAERLLPQVPCSVLAVKPDSFTSPVQL</sequence>
<dbReference type="InterPro" id="IPR006015">
    <property type="entry name" value="Universal_stress_UspA"/>
</dbReference>
<accession>A0A518DC11</accession>
<dbReference type="SUPFAM" id="SSF52402">
    <property type="entry name" value="Adenine nucleotide alpha hydrolases-like"/>
    <property type="match status" value="2"/>
</dbReference>
<evidence type="ECO:0000256" key="1">
    <source>
        <dbReference type="ARBA" id="ARBA00004496"/>
    </source>
</evidence>
<gene>
    <name evidence="6" type="primary">uspE</name>
    <name evidence="6" type="ORF">Pla175_23930</name>
</gene>
<organism evidence="6 7">
    <name type="scientific">Pirellulimonas nuda</name>
    <dbReference type="NCBI Taxonomy" id="2528009"/>
    <lineage>
        <taxon>Bacteria</taxon>
        <taxon>Pseudomonadati</taxon>
        <taxon>Planctomycetota</taxon>
        <taxon>Planctomycetia</taxon>
        <taxon>Pirellulales</taxon>
        <taxon>Lacipirellulaceae</taxon>
        <taxon>Pirellulimonas</taxon>
    </lineage>
</organism>
<dbReference type="PRINTS" id="PR01438">
    <property type="entry name" value="UNVRSLSTRESS"/>
</dbReference>
<feature type="domain" description="UspA" evidence="5">
    <location>
        <begin position="4"/>
        <end position="152"/>
    </location>
</feature>
<evidence type="ECO:0000259" key="5">
    <source>
        <dbReference type="Pfam" id="PF00582"/>
    </source>
</evidence>
<dbReference type="CDD" id="cd00293">
    <property type="entry name" value="USP-like"/>
    <property type="match status" value="1"/>
</dbReference>
<dbReference type="GO" id="GO:0005737">
    <property type="term" value="C:cytoplasm"/>
    <property type="evidence" value="ECO:0007669"/>
    <property type="project" value="UniProtKB-SubCell"/>
</dbReference>
<dbReference type="AlphaFoldDB" id="A0A518DC11"/>
<proteinExistence type="inferred from homology"/>
<evidence type="ECO:0000256" key="2">
    <source>
        <dbReference type="ARBA" id="ARBA00008791"/>
    </source>
</evidence>
<dbReference type="RefSeq" id="WP_145284686.1">
    <property type="nucleotide sequence ID" value="NZ_CP036291.1"/>
</dbReference>
<dbReference type="Proteomes" id="UP000317429">
    <property type="component" value="Chromosome"/>
</dbReference>
<dbReference type="EMBL" id="CP036291">
    <property type="protein sequence ID" value="QDU89008.1"/>
    <property type="molecule type" value="Genomic_DNA"/>
</dbReference>
<comment type="function">
    <text evidence="4">Required for resistance to DNA-damaging agents.</text>
</comment>
<comment type="similarity">
    <text evidence="2">Belongs to the universal stress protein A family.</text>
</comment>
<dbReference type="KEGG" id="pnd:Pla175_23930"/>
<name>A0A518DC11_9BACT</name>
<feature type="domain" description="UspA" evidence="5">
    <location>
        <begin position="161"/>
        <end position="298"/>
    </location>
</feature>
<evidence type="ECO:0000313" key="6">
    <source>
        <dbReference type="EMBL" id="QDU89008.1"/>
    </source>
</evidence>
<dbReference type="PANTHER" id="PTHR47892">
    <property type="entry name" value="UNIVERSAL STRESS PROTEIN E"/>
    <property type="match status" value="1"/>
</dbReference>
<evidence type="ECO:0000256" key="3">
    <source>
        <dbReference type="ARBA" id="ARBA00022490"/>
    </source>
</evidence>
<reference evidence="6 7" key="1">
    <citation type="submission" date="2019-02" db="EMBL/GenBank/DDBJ databases">
        <title>Deep-cultivation of Planctomycetes and their phenomic and genomic characterization uncovers novel biology.</title>
        <authorList>
            <person name="Wiegand S."/>
            <person name="Jogler M."/>
            <person name="Boedeker C."/>
            <person name="Pinto D."/>
            <person name="Vollmers J."/>
            <person name="Rivas-Marin E."/>
            <person name="Kohn T."/>
            <person name="Peeters S.H."/>
            <person name="Heuer A."/>
            <person name="Rast P."/>
            <person name="Oberbeckmann S."/>
            <person name="Bunk B."/>
            <person name="Jeske O."/>
            <person name="Meyerdierks A."/>
            <person name="Storesund J.E."/>
            <person name="Kallscheuer N."/>
            <person name="Luecker S."/>
            <person name="Lage O.M."/>
            <person name="Pohl T."/>
            <person name="Merkel B.J."/>
            <person name="Hornburger P."/>
            <person name="Mueller R.-W."/>
            <person name="Bruemmer F."/>
            <person name="Labrenz M."/>
            <person name="Spormann A.M."/>
            <person name="Op den Camp H."/>
            <person name="Overmann J."/>
            <person name="Amann R."/>
            <person name="Jetten M.S.M."/>
            <person name="Mascher T."/>
            <person name="Medema M.H."/>
            <person name="Devos D.P."/>
            <person name="Kaster A.-K."/>
            <person name="Ovreas L."/>
            <person name="Rohde M."/>
            <person name="Galperin M.Y."/>
            <person name="Jogler C."/>
        </authorList>
    </citation>
    <scope>NUCLEOTIDE SEQUENCE [LARGE SCALE GENOMIC DNA]</scope>
    <source>
        <strain evidence="6 7">Pla175</strain>
    </source>
</reference>
<protein>
    <submittedName>
        <fullName evidence="6">Universal stress protein E</fullName>
    </submittedName>
</protein>
<dbReference type="PANTHER" id="PTHR47892:SF1">
    <property type="entry name" value="UNIVERSAL STRESS PROTEIN E"/>
    <property type="match status" value="1"/>
</dbReference>
<dbReference type="Gene3D" id="3.40.50.12370">
    <property type="match status" value="1"/>
</dbReference>
<dbReference type="InterPro" id="IPR006016">
    <property type="entry name" value="UspA"/>
</dbReference>
<dbReference type="OrthoDB" id="239260at2"/>
<keyword evidence="3" id="KW-0963">Cytoplasm</keyword>
<evidence type="ECO:0000256" key="4">
    <source>
        <dbReference type="ARBA" id="ARBA00037131"/>
    </source>
</evidence>
<dbReference type="Pfam" id="PF00582">
    <property type="entry name" value="Usp"/>
    <property type="match status" value="2"/>
</dbReference>
<keyword evidence="7" id="KW-1185">Reference proteome</keyword>
<evidence type="ECO:0000313" key="7">
    <source>
        <dbReference type="Proteomes" id="UP000317429"/>
    </source>
</evidence>
<comment type="subcellular location">
    <subcellularLocation>
        <location evidence="1">Cytoplasm</location>
    </subcellularLocation>
</comment>